<keyword evidence="2" id="KW-0808">Transferase</keyword>
<dbReference type="GO" id="GO:0032259">
    <property type="term" value="P:methylation"/>
    <property type="evidence" value="ECO:0007669"/>
    <property type="project" value="UniProtKB-KW"/>
</dbReference>
<dbReference type="GO" id="GO:0008757">
    <property type="term" value="F:S-adenosylmethionine-dependent methyltransferase activity"/>
    <property type="evidence" value="ECO:0007669"/>
    <property type="project" value="InterPro"/>
</dbReference>
<name>A0A2S5GYG0_9BURK</name>
<dbReference type="AlphaFoldDB" id="A0A2S5GYG0"/>
<evidence type="ECO:0000259" key="1">
    <source>
        <dbReference type="Pfam" id="PF08241"/>
    </source>
</evidence>
<organism evidence="2 3">
    <name type="scientific">Achromobacter spanius</name>
    <dbReference type="NCBI Taxonomy" id="217203"/>
    <lineage>
        <taxon>Bacteria</taxon>
        <taxon>Pseudomonadati</taxon>
        <taxon>Pseudomonadota</taxon>
        <taxon>Betaproteobacteria</taxon>
        <taxon>Burkholderiales</taxon>
        <taxon>Alcaligenaceae</taxon>
        <taxon>Achromobacter</taxon>
    </lineage>
</organism>
<dbReference type="PANTHER" id="PTHR43591">
    <property type="entry name" value="METHYLTRANSFERASE"/>
    <property type="match status" value="1"/>
</dbReference>
<evidence type="ECO:0000313" key="2">
    <source>
        <dbReference type="EMBL" id="PPA78122.1"/>
    </source>
</evidence>
<dbReference type="SUPFAM" id="SSF53335">
    <property type="entry name" value="S-adenosyl-L-methionine-dependent methyltransferases"/>
    <property type="match status" value="1"/>
</dbReference>
<gene>
    <name evidence="2" type="ORF">C4E15_02220</name>
</gene>
<accession>A0A2S5GYG0</accession>
<dbReference type="CDD" id="cd02440">
    <property type="entry name" value="AdoMet_MTases"/>
    <property type="match status" value="1"/>
</dbReference>
<dbReference type="Proteomes" id="UP000239990">
    <property type="component" value="Unassembled WGS sequence"/>
</dbReference>
<dbReference type="OrthoDB" id="529208at2"/>
<feature type="domain" description="Methyltransferase type 11" evidence="1">
    <location>
        <begin position="47"/>
        <end position="143"/>
    </location>
</feature>
<dbReference type="Gene3D" id="3.40.50.150">
    <property type="entry name" value="Vaccinia Virus protein VP39"/>
    <property type="match status" value="1"/>
</dbReference>
<proteinExistence type="predicted"/>
<evidence type="ECO:0000313" key="3">
    <source>
        <dbReference type="Proteomes" id="UP000239990"/>
    </source>
</evidence>
<keyword evidence="2" id="KW-0489">Methyltransferase</keyword>
<sequence length="272" mass="29078">MNTSSGERAFAGPIPQLYERYLVPMIFDGYAQDITRRVAALAPSSVLEIAAGTGAVTRHLAAQLPAGTSIVSTDLSQPMLEHAMSLGTSRPVTWRQADAMKLPFADGAFDAVVCQFGAMFFPDKAVAFSEAYRVLRPGGTFLFNVWDRIEDNEFADCVTQAMATLFPADPPRFMVKVPHGYYDQAQIRGALAAGGFTGAITFDTMAMQSLGESPRSVAVAYCQGTPMRAELEARDAGILEKATDVAASAIEDRFGPGGITGKIQAHVVVATR</sequence>
<protein>
    <submittedName>
        <fullName evidence="2">SAM-dependent methyltransferase</fullName>
    </submittedName>
</protein>
<dbReference type="RefSeq" id="WP_104142069.1">
    <property type="nucleotide sequence ID" value="NZ_PREU01000001.1"/>
</dbReference>
<dbReference type="InterPro" id="IPR013216">
    <property type="entry name" value="Methyltransf_11"/>
</dbReference>
<comment type="caution">
    <text evidence="2">The sequence shown here is derived from an EMBL/GenBank/DDBJ whole genome shotgun (WGS) entry which is preliminary data.</text>
</comment>
<reference evidence="2 3" key="1">
    <citation type="submission" date="2018-02" db="EMBL/GenBank/DDBJ databases">
        <title>Draft Genome of Achromobacter spanius stain 6.</title>
        <authorList>
            <person name="Gunasekera T.S."/>
            <person name="Radwan O."/>
            <person name="Ruiz O.N."/>
        </authorList>
    </citation>
    <scope>NUCLEOTIDE SEQUENCE [LARGE SCALE GENOMIC DNA]</scope>
    <source>
        <strain evidence="2 3">6</strain>
    </source>
</reference>
<dbReference type="Pfam" id="PF08241">
    <property type="entry name" value="Methyltransf_11"/>
    <property type="match status" value="1"/>
</dbReference>
<dbReference type="InterPro" id="IPR029063">
    <property type="entry name" value="SAM-dependent_MTases_sf"/>
</dbReference>
<dbReference type="EMBL" id="PREU01000001">
    <property type="protein sequence ID" value="PPA78122.1"/>
    <property type="molecule type" value="Genomic_DNA"/>
</dbReference>